<dbReference type="Gene3D" id="1.10.287.550">
    <property type="entry name" value="Helix hairpin bin"/>
    <property type="match status" value="1"/>
</dbReference>
<evidence type="ECO:0000313" key="6">
    <source>
        <dbReference type="EMBL" id="CAH1792263.1"/>
    </source>
</evidence>
<evidence type="ECO:0000256" key="2">
    <source>
        <dbReference type="ARBA" id="ARBA00008779"/>
    </source>
</evidence>
<dbReference type="InterPro" id="IPR024607">
    <property type="entry name" value="Sulfatase_CS"/>
</dbReference>
<dbReference type="GO" id="GO:0046872">
    <property type="term" value="F:metal ion binding"/>
    <property type="evidence" value="ECO:0007669"/>
    <property type="project" value="UniProtKB-KW"/>
</dbReference>
<dbReference type="PANTHER" id="PTHR42693:SF49">
    <property type="entry name" value="SULFATASE N-TERMINAL DOMAIN-CONTAINING PROTEIN"/>
    <property type="match status" value="1"/>
</dbReference>
<protein>
    <submittedName>
        <fullName evidence="6">Uncharacterized protein</fullName>
    </submittedName>
</protein>
<dbReference type="SUPFAM" id="SSF53649">
    <property type="entry name" value="Alkaline phosphatase-like"/>
    <property type="match status" value="1"/>
</dbReference>
<dbReference type="AlphaFoldDB" id="A0A8J1U3V6"/>
<comment type="cofactor">
    <cofactor evidence="1">
        <name>Ca(2+)</name>
        <dbReference type="ChEBI" id="CHEBI:29108"/>
    </cofactor>
</comment>
<keyword evidence="5" id="KW-0106">Calcium</keyword>
<dbReference type="PROSITE" id="PS00523">
    <property type="entry name" value="SULFATASE_1"/>
    <property type="match status" value="1"/>
</dbReference>
<evidence type="ECO:0000313" key="7">
    <source>
        <dbReference type="Proteomes" id="UP000749559"/>
    </source>
</evidence>
<dbReference type="InterPro" id="IPR050738">
    <property type="entry name" value="Sulfatase"/>
</dbReference>
<dbReference type="Gene3D" id="3.40.720.10">
    <property type="entry name" value="Alkaline Phosphatase, subunit A"/>
    <property type="match status" value="1"/>
</dbReference>
<sequence length="568" mass="63143">MIYSNIIVAATLLVAIVMAKQPNIVIMVADDLGMGDVGCFGNGTINTPNIDRIAKEGAKLTQHLTAEAICTPSRAAMLTGRYPIRSGMASRPMARVHFVIASAGGLPPEEITFAELAKQAGYKTAAYGKWHLGLHSYTTDFSRHPNNQGFDDFYGIGLTNMKDFGDDPRNKVIHFNNPNFDRNIAISLFIGIVTSLLVKKYSTVAFVVLLTLSLAGPLTLRFVIFNFKMLNSVLYRNLEIVEQPVRLNGVTQRLVTEAKEFLAERNSDGTPFLLYLPWLHTHDALFSAPEFRGKSRHGFYGDNIEELDWGVGEILNTLDQYKMTDDTFVYFTSDNGGHVENHDPDGRVEGGYNGIYRGGKMQGGMDGGIRVPTAARFPGIIPPGIEIDQPTALMDMLPTLASLMGMDVPKDRQIDGKDLLPLLKGGKSDTPVHEFLVHYCGQVIHAARYTPEQTGGINTVWKAHFALPNWVPGTEGCAWSCACYDVTWQNPPVLYNIAQDPSERQPVDPTTDIYKQVMEKINKGVEKHKQSIIPPETNQYSIPRMWWLPWLQPCCNFPYCSCTDPKYS</sequence>
<reference evidence="6" key="1">
    <citation type="submission" date="2022-03" db="EMBL/GenBank/DDBJ databases">
        <authorList>
            <person name="Martin C."/>
        </authorList>
    </citation>
    <scope>NUCLEOTIDE SEQUENCE</scope>
</reference>
<evidence type="ECO:0000256" key="1">
    <source>
        <dbReference type="ARBA" id="ARBA00001913"/>
    </source>
</evidence>
<dbReference type="GO" id="GO:0004065">
    <property type="term" value="F:arylsulfatase activity"/>
    <property type="evidence" value="ECO:0007669"/>
    <property type="project" value="TreeGrafter"/>
</dbReference>
<gene>
    <name evidence="6" type="ORF">OFUS_LOCUS17259</name>
</gene>
<evidence type="ECO:0000256" key="4">
    <source>
        <dbReference type="ARBA" id="ARBA00022801"/>
    </source>
</evidence>
<dbReference type="Pfam" id="PF14707">
    <property type="entry name" value="Sulfatase_C"/>
    <property type="match status" value="1"/>
</dbReference>
<dbReference type="EMBL" id="CAIIXF020000008">
    <property type="protein sequence ID" value="CAH1792263.1"/>
    <property type="molecule type" value="Genomic_DNA"/>
</dbReference>
<organism evidence="6 7">
    <name type="scientific">Owenia fusiformis</name>
    <name type="common">Polychaete worm</name>
    <dbReference type="NCBI Taxonomy" id="6347"/>
    <lineage>
        <taxon>Eukaryota</taxon>
        <taxon>Metazoa</taxon>
        <taxon>Spiralia</taxon>
        <taxon>Lophotrochozoa</taxon>
        <taxon>Annelida</taxon>
        <taxon>Polychaeta</taxon>
        <taxon>Sedentaria</taxon>
        <taxon>Canalipalpata</taxon>
        <taxon>Sabellida</taxon>
        <taxon>Oweniida</taxon>
        <taxon>Oweniidae</taxon>
        <taxon>Owenia</taxon>
    </lineage>
</organism>
<evidence type="ECO:0000256" key="5">
    <source>
        <dbReference type="ARBA" id="ARBA00022837"/>
    </source>
</evidence>
<evidence type="ECO:0000256" key="3">
    <source>
        <dbReference type="ARBA" id="ARBA00022723"/>
    </source>
</evidence>
<dbReference type="PANTHER" id="PTHR42693">
    <property type="entry name" value="ARYLSULFATASE FAMILY MEMBER"/>
    <property type="match status" value="1"/>
</dbReference>
<comment type="caution">
    <text evidence="6">The sequence shown here is derived from an EMBL/GenBank/DDBJ whole genome shotgun (WGS) entry which is preliminary data.</text>
</comment>
<dbReference type="Pfam" id="PF00884">
    <property type="entry name" value="Sulfatase"/>
    <property type="match status" value="1"/>
</dbReference>
<comment type="similarity">
    <text evidence="2">Belongs to the sulfatase family.</text>
</comment>
<dbReference type="Proteomes" id="UP000749559">
    <property type="component" value="Unassembled WGS sequence"/>
</dbReference>
<dbReference type="OrthoDB" id="103349at2759"/>
<dbReference type="Gene3D" id="3.30.1120.10">
    <property type="match status" value="1"/>
</dbReference>
<dbReference type="InterPro" id="IPR000917">
    <property type="entry name" value="Sulfatase_N"/>
</dbReference>
<keyword evidence="3" id="KW-0479">Metal-binding</keyword>
<accession>A0A8J1U3V6</accession>
<name>A0A8J1U3V6_OWEFU</name>
<proteinExistence type="inferred from homology"/>
<keyword evidence="7" id="KW-1185">Reference proteome</keyword>
<dbReference type="InterPro" id="IPR017850">
    <property type="entry name" value="Alkaline_phosphatase_core_sf"/>
</dbReference>
<keyword evidence="4" id="KW-0378">Hydrolase</keyword>